<dbReference type="AlphaFoldDB" id="A0A3B0A5C3"/>
<dbReference type="SUPFAM" id="SSF54593">
    <property type="entry name" value="Glyoxalase/Bleomycin resistance protein/Dihydroxybiphenyl dioxygenase"/>
    <property type="match status" value="1"/>
</dbReference>
<dbReference type="EMBL" id="RBAN01000002">
    <property type="protein sequence ID" value="RKN55835.1"/>
    <property type="molecule type" value="Genomic_DNA"/>
</dbReference>
<dbReference type="OrthoDB" id="9793039at2"/>
<feature type="domain" description="VOC" evidence="1">
    <location>
        <begin position="6"/>
        <end position="119"/>
    </location>
</feature>
<dbReference type="Pfam" id="PF00903">
    <property type="entry name" value="Glyoxalase"/>
    <property type="match status" value="1"/>
</dbReference>
<organism evidence="2 3">
    <name type="scientific">Micromonospora costi</name>
    <dbReference type="NCBI Taxonomy" id="1530042"/>
    <lineage>
        <taxon>Bacteria</taxon>
        <taxon>Bacillati</taxon>
        <taxon>Actinomycetota</taxon>
        <taxon>Actinomycetes</taxon>
        <taxon>Micromonosporales</taxon>
        <taxon>Micromonosporaceae</taxon>
        <taxon>Micromonospora</taxon>
    </lineage>
</organism>
<dbReference type="InterPro" id="IPR029068">
    <property type="entry name" value="Glyas_Bleomycin-R_OHBP_Dase"/>
</dbReference>
<protein>
    <submittedName>
        <fullName evidence="2">VOC family protein</fullName>
    </submittedName>
</protein>
<evidence type="ECO:0000313" key="2">
    <source>
        <dbReference type="EMBL" id="RKN55835.1"/>
    </source>
</evidence>
<comment type="caution">
    <text evidence="2">The sequence shown here is derived from an EMBL/GenBank/DDBJ whole genome shotgun (WGS) entry which is preliminary data.</text>
</comment>
<name>A0A3B0A5C3_9ACTN</name>
<dbReference type="InterPro" id="IPR004360">
    <property type="entry name" value="Glyas_Fos-R_dOase_dom"/>
</dbReference>
<sequence>MTISNAVTWFEIGTEGPDEAQRFYGDLFGWSFTEEGTAEASYRTTEARGDGIGGAVRGTGGAGPNYAIFYVQVSDVPETCRRAEAAGGKVLVPARTNPNGLSLAHLLDPAGNRVGVFTPPPGA</sequence>
<dbReference type="RefSeq" id="WP_120780018.1">
    <property type="nucleotide sequence ID" value="NZ_JBHLUP010000002.1"/>
</dbReference>
<proteinExistence type="predicted"/>
<dbReference type="CDD" id="cd07247">
    <property type="entry name" value="SgaA_N_like"/>
    <property type="match status" value="1"/>
</dbReference>
<dbReference type="PANTHER" id="PTHR33993">
    <property type="entry name" value="GLYOXALASE-RELATED"/>
    <property type="match status" value="1"/>
</dbReference>
<evidence type="ECO:0000313" key="3">
    <source>
        <dbReference type="Proteomes" id="UP000279968"/>
    </source>
</evidence>
<keyword evidence="3" id="KW-1185">Reference proteome</keyword>
<dbReference type="PROSITE" id="PS51819">
    <property type="entry name" value="VOC"/>
    <property type="match status" value="1"/>
</dbReference>
<accession>A0A3B0A5C3</accession>
<dbReference type="Gene3D" id="3.10.180.10">
    <property type="entry name" value="2,3-Dihydroxybiphenyl 1,2-Dioxygenase, domain 1"/>
    <property type="match status" value="1"/>
</dbReference>
<dbReference type="InterPro" id="IPR052164">
    <property type="entry name" value="Anthracycline_SecMetBiosynth"/>
</dbReference>
<evidence type="ECO:0000259" key="1">
    <source>
        <dbReference type="PROSITE" id="PS51819"/>
    </source>
</evidence>
<reference evidence="2 3" key="1">
    <citation type="journal article" date="2015" name="Int. J. Syst. Evol. Microbiol.">
        <title>Micromonospora costi sp. nov., isolated from a leaf of Costus speciosus.</title>
        <authorList>
            <person name="Thawai C."/>
        </authorList>
    </citation>
    <scope>NUCLEOTIDE SEQUENCE [LARGE SCALE GENOMIC DNA]</scope>
    <source>
        <strain evidence="2 3">CS1-12</strain>
    </source>
</reference>
<dbReference type="Proteomes" id="UP000279968">
    <property type="component" value="Unassembled WGS sequence"/>
</dbReference>
<dbReference type="InterPro" id="IPR037523">
    <property type="entry name" value="VOC_core"/>
</dbReference>
<gene>
    <name evidence="2" type="ORF">D7193_14650</name>
</gene>